<organism evidence="1">
    <name type="scientific">Faunusvirus sp</name>
    <dbReference type="NCBI Taxonomy" id="2487766"/>
    <lineage>
        <taxon>Viruses</taxon>
        <taxon>Varidnaviria</taxon>
        <taxon>Bamfordvirae</taxon>
        <taxon>Nucleocytoviricota</taxon>
        <taxon>Megaviricetes</taxon>
        <taxon>Imitervirales</taxon>
        <taxon>Mimiviridae</taxon>
    </lineage>
</organism>
<accession>A0A3G5A0D3</accession>
<name>A0A3G5A0D3_9VIRU</name>
<evidence type="ECO:0000313" key="1">
    <source>
        <dbReference type="EMBL" id="AYV79029.1"/>
    </source>
</evidence>
<sequence length="292" mass="31889">MADQTTPLCNIVKNDNALGMPKALASASVVGDNTAYVTALAAVDSAMKVYDSVATDCLLKEIDAQKNVFSALSVALDVKPTTTVALAPAVVTTVETVVENKEPERPPRIFYRSEPFNARTNKIKRFIAVAFTQNCETNVVKYGAAIFHRSYDTEVFNKHDLRKTAVGRFHRSPLTFTVDKLYTSYTELCDIIRHQIHRDGVSSINRAGVSSLNSKSKSIGQKLVVAEQSINLLKSIGTRNGPTAEELIELHATGSLDMLLEELTEAHADLRKLSDTLKHAYPAAVKTPELVG</sequence>
<dbReference type="EMBL" id="MK072132">
    <property type="protein sequence ID" value="AYV79029.1"/>
    <property type="molecule type" value="Genomic_DNA"/>
</dbReference>
<proteinExistence type="predicted"/>
<reference evidence="1" key="1">
    <citation type="submission" date="2018-10" db="EMBL/GenBank/DDBJ databases">
        <title>Hidden diversity of soil giant viruses.</title>
        <authorList>
            <person name="Schulz F."/>
            <person name="Alteio L."/>
            <person name="Goudeau D."/>
            <person name="Ryan E.M."/>
            <person name="Malmstrom R.R."/>
            <person name="Blanchard J."/>
            <person name="Woyke T."/>
        </authorList>
    </citation>
    <scope>NUCLEOTIDE SEQUENCE</scope>
    <source>
        <strain evidence="1">FNV1</strain>
    </source>
</reference>
<gene>
    <name evidence="1" type="ORF">Faunusvirus1_49</name>
</gene>
<protein>
    <submittedName>
        <fullName evidence="1">Uncharacterized protein</fullName>
    </submittedName>
</protein>